<feature type="transmembrane region" description="Helical" evidence="6">
    <location>
        <begin position="199"/>
        <end position="223"/>
    </location>
</feature>
<evidence type="ECO:0000256" key="6">
    <source>
        <dbReference type="SAM" id="Phobius"/>
    </source>
</evidence>
<proteinExistence type="predicted"/>
<feature type="transmembrane region" description="Helical" evidence="6">
    <location>
        <begin position="168"/>
        <end position="187"/>
    </location>
</feature>
<dbReference type="Pfam" id="PF03619">
    <property type="entry name" value="Solute_trans_a"/>
    <property type="match status" value="1"/>
</dbReference>
<keyword evidence="4 6" id="KW-0472">Membrane</keyword>
<reference evidence="7 8" key="1">
    <citation type="submission" date="2023-11" db="EMBL/GenBank/DDBJ databases">
        <title>Dfirmibasis_genome.</title>
        <authorList>
            <person name="Edelbroek B."/>
            <person name="Kjellin J."/>
            <person name="Jerlstrom-Hultqvist J."/>
            <person name="Soderbom F."/>
        </authorList>
    </citation>
    <scope>NUCLEOTIDE SEQUENCE [LARGE SCALE GENOMIC DNA]</scope>
    <source>
        <strain evidence="7 8">TNS-C-14</strain>
    </source>
</reference>
<feature type="transmembrane region" description="Helical" evidence="6">
    <location>
        <begin position="43"/>
        <end position="64"/>
    </location>
</feature>
<evidence type="ECO:0000256" key="2">
    <source>
        <dbReference type="ARBA" id="ARBA00022692"/>
    </source>
</evidence>
<keyword evidence="2 6" id="KW-0812">Transmembrane</keyword>
<organism evidence="7 8">
    <name type="scientific">Dictyostelium firmibasis</name>
    <dbReference type="NCBI Taxonomy" id="79012"/>
    <lineage>
        <taxon>Eukaryota</taxon>
        <taxon>Amoebozoa</taxon>
        <taxon>Evosea</taxon>
        <taxon>Eumycetozoa</taxon>
        <taxon>Dictyostelia</taxon>
        <taxon>Dictyosteliales</taxon>
        <taxon>Dictyosteliaceae</taxon>
        <taxon>Dictyostelium</taxon>
    </lineage>
</organism>
<feature type="transmembrane region" description="Helical" evidence="6">
    <location>
        <begin position="129"/>
        <end position="148"/>
    </location>
</feature>
<protein>
    <recommendedName>
        <fullName evidence="9">Transmembrane protein</fullName>
    </recommendedName>
</protein>
<gene>
    <name evidence="7" type="ORF">RB653_001186</name>
</gene>
<evidence type="ECO:0008006" key="9">
    <source>
        <dbReference type="Google" id="ProtNLM"/>
    </source>
</evidence>
<evidence type="ECO:0000256" key="3">
    <source>
        <dbReference type="ARBA" id="ARBA00022989"/>
    </source>
</evidence>
<evidence type="ECO:0000256" key="1">
    <source>
        <dbReference type="ARBA" id="ARBA00004141"/>
    </source>
</evidence>
<feature type="transmembrane region" description="Helical" evidence="6">
    <location>
        <begin position="7"/>
        <end position="27"/>
    </location>
</feature>
<evidence type="ECO:0000256" key="4">
    <source>
        <dbReference type="ARBA" id="ARBA00023136"/>
    </source>
</evidence>
<evidence type="ECO:0000313" key="8">
    <source>
        <dbReference type="Proteomes" id="UP001344447"/>
    </source>
</evidence>
<feature type="compositionally biased region" description="Basic and acidic residues" evidence="5">
    <location>
        <begin position="332"/>
        <end position="342"/>
    </location>
</feature>
<sequence length="342" mass="39971">MISQLNIIYIVWVLLFVFTCFICFFLVNRHLINYTSPNVQRNVIRIILLCPLNSGLGILSLFFPKINVFTNIVRNCYLAHTAHCYLLMMNNSIGEKNMIDYFESHGPMKGCCKTTKPNRRFFNTLKFGVIQYFIVKILCSIAIIVFIFMKEEHHVITNLGSFAPYEYLISIISLLFCVLSISIYLCVCKEKLFQFWPMIKYRIVVYTIAMEPIVILPLVFVFIKGPFILGFKDSLNQAFFFINSMIVFSMFLVSILYLFIYSFRIFKDLQSNEPLVGDKWKDSLGLFNYLDVLNPKDIFYDFVSLFKSNNNKFKELVEQEKNPEEINGQENESDKLTSIEIA</sequence>
<dbReference type="EMBL" id="JAVFKY010000002">
    <property type="protein sequence ID" value="KAK5581157.1"/>
    <property type="molecule type" value="Genomic_DNA"/>
</dbReference>
<dbReference type="SMART" id="SM01417">
    <property type="entry name" value="Solute_trans_a"/>
    <property type="match status" value="1"/>
</dbReference>
<name>A0AAN7U3L1_9MYCE</name>
<feature type="transmembrane region" description="Helical" evidence="6">
    <location>
        <begin position="238"/>
        <end position="260"/>
    </location>
</feature>
<accession>A0AAN7U3L1</accession>
<dbReference type="Proteomes" id="UP001344447">
    <property type="component" value="Unassembled WGS sequence"/>
</dbReference>
<evidence type="ECO:0000313" key="7">
    <source>
        <dbReference type="EMBL" id="KAK5581157.1"/>
    </source>
</evidence>
<dbReference type="PANTHER" id="PTHR23423">
    <property type="entry name" value="ORGANIC SOLUTE TRANSPORTER-RELATED"/>
    <property type="match status" value="1"/>
</dbReference>
<dbReference type="GO" id="GO:0016020">
    <property type="term" value="C:membrane"/>
    <property type="evidence" value="ECO:0007669"/>
    <property type="project" value="UniProtKB-SubCell"/>
</dbReference>
<keyword evidence="3 6" id="KW-1133">Transmembrane helix</keyword>
<comment type="caution">
    <text evidence="7">The sequence shown here is derived from an EMBL/GenBank/DDBJ whole genome shotgun (WGS) entry which is preliminary data.</text>
</comment>
<dbReference type="InterPro" id="IPR005178">
    <property type="entry name" value="Ostalpha/TMEM184C"/>
</dbReference>
<feature type="region of interest" description="Disordered" evidence="5">
    <location>
        <begin position="320"/>
        <end position="342"/>
    </location>
</feature>
<evidence type="ECO:0000256" key="5">
    <source>
        <dbReference type="SAM" id="MobiDB-lite"/>
    </source>
</evidence>
<comment type="subcellular location">
    <subcellularLocation>
        <location evidence="1">Membrane</location>
        <topology evidence="1">Multi-pass membrane protein</topology>
    </subcellularLocation>
</comment>
<dbReference type="AlphaFoldDB" id="A0AAN7U3L1"/>
<keyword evidence="8" id="KW-1185">Reference proteome</keyword>